<evidence type="ECO:0000313" key="4">
    <source>
        <dbReference type="Proteomes" id="UP000616114"/>
    </source>
</evidence>
<evidence type="ECO:0000256" key="2">
    <source>
        <dbReference type="SAM" id="Phobius"/>
    </source>
</evidence>
<evidence type="ECO:0008006" key="5">
    <source>
        <dbReference type="Google" id="ProtNLM"/>
    </source>
</evidence>
<reference evidence="3" key="1">
    <citation type="journal article" date="2014" name="Int. J. Syst. Evol. Microbiol.">
        <title>Complete genome sequence of Corynebacterium casei LMG S-19264T (=DSM 44701T), isolated from a smear-ripened cheese.</title>
        <authorList>
            <consortium name="US DOE Joint Genome Institute (JGI-PGF)"/>
            <person name="Walter F."/>
            <person name="Albersmeier A."/>
            <person name="Kalinowski J."/>
            <person name="Ruckert C."/>
        </authorList>
    </citation>
    <scope>NUCLEOTIDE SEQUENCE</scope>
    <source>
        <strain evidence="3">CGMCC 1.12785</strain>
    </source>
</reference>
<dbReference type="EMBL" id="BMFY01000001">
    <property type="protein sequence ID" value="GGA01900.1"/>
    <property type="molecule type" value="Genomic_DNA"/>
</dbReference>
<reference evidence="3" key="2">
    <citation type="submission" date="2020-09" db="EMBL/GenBank/DDBJ databases">
        <authorList>
            <person name="Sun Q."/>
            <person name="Zhou Y."/>
        </authorList>
    </citation>
    <scope>NUCLEOTIDE SEQUENCE</scope>
    <source>
        <strain evidence="3">CGMCC 1.12785</strain>
    </source>
</reference>
<keyword evidence="2" id="KW-0812">Transmembrane</keyword>
<sequence length="79" mass="8695">MTVEEYLKVLLPSIGVALIFFLVMRSILMADRKERAAMEEFYRNEESGRPVAGADRGENAADGFAGAPDSAETSRDTPR</sequence>
<protein>
    <recommendedName>
        <fullName evidence="5">Cbb3-type cytochrome oxidase component FixQ</fullName>
    </recommendedName>
</protein>
<gene>
    <name evidence="3" type="ORF">GCM10011333_00520</name>
</gene>
<proteinExistence type="predicted"/>
<name>A0A8J2TTX4_9MICO</name>
<feature type="region of interest" description="Disordered" evidence="1">
    <location>
        <begin position="42"/>
        <end position="79"/>
    </location>
</feature>
<evidence type="ECO:0000313" key="3">
    <source>
        <dbReference type="EMBL" id="GGA01900.1"/>
    </source>
</evidence>
<dbReference type="Proteomes" id="UP000616114">
    <property type="component" value="Unassembled WGS sequence"/>
</dbReference>
<keyword evidence="2" id="KW-1133">Transmembrane helix</keyword>
<feature type="transmembrane region" description="Helical" evidence="2">
    <location>
        <begin position="6"/>
        <end position="28"/>
    </location>
</feature>
<accession>A0A8J2TTX4</accession>
<organism evidence="3 4">
    <name type="scientific">Sediminivirga luteola</name>
    <dbReference type="NCBI Taxonomy" id="1774748"/>
    <lineage>
        <taxon>Bacteria</taxon>
        <taxon>Bacillati</taxon>
        <taxon>Actinomycetota</taxon>
        <taxon>Actinomycetes</taxon>
        <taxon>Micrococcales</taxon>
        <taxon>Brevibacteriaceae</taxon>
        <taxon>Sediminivirga</taxon>
    </lineage>
</organism>
<keyword evidence="4" id="KW-1185">Reference proteome</keyword>
<dbReference type="AlphaFoldDB" id="A0A8J2TTX4"/>
<keyword evidence="2" id="KW-0472">Membrane</keyword>
<evidence type="ECO:0000256" key="1">
    <source>
        <dbReference type="SAM" id="MobiDB-lite"/>
    </source>
</evidence>
<comment type="caution">
    <text evidence="3">The sequence shown here is derived from an EMBL/GenBank/DDBJ whole genome shotgun (WGS) entry which is preliminary data.</text>
</comment>